<keyword evidence="2" id="KW-0472">Membrane</keyword>
<feature type="region of interest" description="Disordered" evidence="1">
    <location>
        <begin position="304"/>
        <end position="463"/>
    </location>
</feature>
<reference evidence="3" key="1">
    <citation type="submission" date="2023-03" db="EMBL/GenBank/DDBJ databases">
        <title>Complete genome of Cladonia borealis.</title>
        <authorList>
            <person name="Park H."/>
        </authorList>
    </citation>
    <scope>NUCLEOTIDE SEQUENCE</scope>
    <source>
        <strain evidence="3">ANT050790</strain>
    </source>
</reference>
<protein>
    <submittedName>
        <fullName evidence="3">Uncharacterized protein</fullName>
    </submittedName>
</protein>
<feature type="compositionally biased region" description="Polar residues" evidence="1">
    <location>
        <begin position="110"/>
        <end position="126"/>
    </location>
</feature>
<proteinExistence type="predicted"/>
<feature type="transmembrane region" description="Helical" evidence="2">
    <location>
        <begin position="28"/>
        <end position="49"/>
    </location>
</feature>
<keyword evidence="4" id="KW-1185">Reference proteome</keyword>
<dbReference type="EMBL" id="JAFEKC020000002">
    <property type="protein sequence ID" value="KAK0516832.1"/>
    <property type="molecule type" value="Genomic_DNA"/>
</dbReference>
<name>A0AA39R8C9_9LECA</name>
<sequence length="463" mass="50777">MHVPIAARATDVPQPKPKGLEAGSTNPAIIGVAVAVAFVFVFIVVYVYIAKRRPPNYSTAPKKSRWKSWTSKASPVGRFFHLRSTANSINSHDMEETSYAPSTRTRESPDTTNDLTNETDGVNRNTSIRSIMTLPPYHPTPRPHERLIAREGERAGVDTVVEFPETADEEEERREEEMESLYQIRQLRRAEIAERNERRRERQEARAAGDWARLEQLRLQSQMRARARAGSSGSAASSTSNLPTTGQSTNAHALLADHHARTASRERRVSSVSYAELGLARHDGTRIRADSMESDHRPLLESAASMGSDHRSPLHHNRAASAESVLTTDSDLDGVRITPQTSSNGRSGSDGNARTPSSGHSNGEPSPPADEPPQYEPERYQDEEAPPYTSPVVDRAEGPSRLPSTRAPPYTGPVTIRGDGIPRLPSLRVDSSLPSIEIISSTPSATPAATPIMERAEERETAP</sequence>
<gene>
    <name evidence="3" type="ORF">JMJ35_001435</name>
</gene>
<evidence type="ECO:0000256" key="2">
    <source>
        <dbReference type="SAM" id="Phobius"/>
    </source>
</evidence>
<feature type="compositionally biased region" description="Polar residues" evidence="1">
    <location>
        <begin position="338"/>
        <end position="364"/>
    </location>
</feature>
<feature type="compositionally biased region" description="Low complexity" evidence="1">
    <location>
        <begin position="228"/>
        <end position="238"/>
    </location>
</feature>
<feature type="compositionally biased region" description="Polar residues" evidence="1">
    <location>
        <begin position="239"/>
        <end position="248"/>
    </location>
</feature>
<evidence type="ECO:0000256" key="1">
    <source>
        <dbReference type="SAM" id="MobiDB-lite"/>
    </source>
</evidence>
<comment type="caution">
    <text evidence="3">The sequence shown here is derived from an EMBL/GenBank/DDBJ whole genome shotgun (WGS) entry which is preliminary data.</text>
</comment>
<dbReference type="AlphaFoldDB" id="A0AA39R8C9"/>
<feature type="compositionally biased region" description="Low complexity" evidence="1">
    <location>
        <begin position="438"/>
        <end position="452"/>
    </location>
</feature>
<keyword evidence="2" id="KW-1133">Transmembrane helix</keyword>
<feature type="region of interest" description="Disordered" evidence="1">
    <location>
        <begin position="222"/>
        <end position="248"/>
    </location>
</feature>
<accession>A0AA39R8C9</accession>
<evidence type="ECO:0000313" key="4">
    <source>
        <dbReference type="Proteomes" id="UP001166286"/>
    </source>
</evidence>
<evidence type="ECO:0000313" key="3">
    <source>
        <dbReference type="EMBL" id="KAK0516832.1"/>
    </source>
</evidence>
<keyword evidence="2" id="KW-0812">Transmembrane</keyword>
<feature type="compositionally biased region" description="Pro residues" evidence="1">
    <location>
        <begin position="365"/>
        <end position="375"/>
    </location>
</feature>
<organism evidence="3 4">
    <name type="scientific">Cladonia borealis</name>
    <dbReference type="NCBI Taxonomy" id="184061"/>
    <lineage>
        <taxon>Eukaryota</taxon>
        <taxon>Fungi</taxon>
        <taxon>Dikarya</taxon>
        <taxon>Ascomycota</taxon>
        <taxon>Pezizomycotina</taxon>
        <taxon>Lecanoromycetes</taxon>
        <taxon>OSLEUM clade</taxon>
        <taxon>Lecanoromycetidae</taxon>
        <taxon>Lecanorales</taxon>
        <taxon>Lecanorineae</taxon>
        <taxon>Cladoniaceae</taxon>
        <taxon>Cladonia</taxon>
    </lineage>
</organism>
<dbReference type="Proteomes" id="UP001166286">
    <property type="component" value="Unassembled WGS sequence"/>
</dbReference>
<feature type="region of interest" description="Disordered" evidence="1">
    <location>
        <begin position="90"/>
        <end position="126"/>
    </location>
</feature>
<feature type="compositionally biased region" description="Basic and acidic residues" evidence="1">
    <location>
        <begin position="454"/>
        <end position="463"/>
    </location>
</feature>